<name>A0A165N780_9APHY</name>
<organism evidence="1 2">
    <name type="scientific">Daedalea quercina L-15889</name>
    <dbReference type="NCBI Taxonomy" id="1314783"/>
    <lineage>
        <taxon>Eukaryota</taxon>
        <taxon>Fungi</taxon>
        <taxon>Dikarya</taxon>
        <taxon>Basidiomycota</taxon>
        <taxon>Agaricomycotina</taxon>
        <taxon>Agaricomycetes</taxon>
        <taxon>Polyporales</taxon>
        <taxon>Fomitopsis</taxon>
    </lineage>
</organism>
<dbReference type="EMBL" id="KV429086">
    <property type="protein sequence ID" value="KZT66606.1"/>
    <property type="molecule type" value="Genomic_DNA"/>
</dbReference>
<dbReference type="Proteomes" id="UP000076727">
    <property type="component" value="Unassembled WGS sequence"/>
</dbReference>
<accession>A0A165N780</accession>
<protein>
    <submittedName>
        <fullName evidence="1">Uncharacterized protein</fullName>
    </submittedName>
</protein>
<evidence type="ECO:0000313" key="2">
    <source>
        <dbReference type="Proteomes" id="UP000076727"/>
    </source>
</evidence>
<evidence type="ECO:0000313" key="1">
    <source>
        <dbReference type="EMBL" id="KZT66606.1"/>
    </source>
</evidence>
<keyword evidence="2" id="KW-1185">Reference proteome</keyword>
<gene>
    <name evidence="1" type="ORF">DAEQUDRAFT_444897</name>
</gene>
<reference evidence="1 2" key="1">
    <citation type="journal article" date="2016" name="Mol. Biol. Evol.">
        <title>Comparative Genomics of Early-Diverging Mushroom-Forming Fungi Provides Insights into the Origins of Lignocellulose Decay Capabilities.</title>
        <authorList>
            <person name="Nagy L.G."/>
            <person name="Riley R."/>
            <person name="Tritt A."/>
            <person name="Adam C."/>
            <person name="Daum C."/>
            <person name="Floudas D."/>
            <person name="Sun H."/>
            <person name="Yadav J.S."/>
            <person name="Pangilinan J."/>
            <person name="Larsson K.H."/>
            <person name="Matsuura K."/>
            <person name="Barry K."/>
            <person name="Labutti K."/>
            <person name="Kuo R."/>
            <person name="Ohm R.A."/>
            <person name="Bhattacharya S.S."/>
            <person name="Shirouzu T."/>
            <person name="Yoshinaga Y."/>
            <person name="Martin F.M."/>
            <person name="Grigoriev I.V."/>
            <person name="Hibbett D.S."/>
        </authorList>
    </citation>
    <scope>NUCLEOTIDE SEQUENCE [LARGE SCALE GENOMIC DNA]</scope>
    <source>
        <strain evidence="1 2">L-15889</strain>
    </source>
</reference>
<dbReference type="AlphaFoldDB" id="A0A165N780"/>
<proteinExistence type="predicted"/>
<sequence>MHMIPTDQPACPSCQAEHTARCLAPQRDNMPAPASESVLLSRHGLFVAQFRAGRQNSTARRAVDGARVAATPRGHSRAHLFLAHAGSEVAKTAGAYGRRRGRVLPRAGARLQAVHDRGTHWLALPGGPALSICSKTSISVERWPPRVDPRRVLAVFPLWALGCHAPQILRCTCRTVAPRTGRRLRVLLERARNRFPYRL</sequence>